<reference evidence="1 2" key="1">
    <citation type="journal article" date="2009" name="J. Bacteriol.">
        <title>Genome sequence of Azotobacter vinelandii, an obligate aerobe specialized to support diverse anaerobic metabolic processes.</title>
        <authorList>
            <person name="Setubal J.C."/>
            <person name="dos Santos P."/>
            <person name="Goldman B.S."/>
            <person name="Ertesvag H."/>
            <person name="Espin G."/>
            <person name="Rubio L.M."/>
            <person name="Valla S."/>
            <person name="Almeida N.F."/>
            <person name="Balasubramanian D."/>
            <person name="Cromes L."/>
            <person name="Curatti L."/>
            <person name="Du Z."/>
            <person name="Godsy E."/>
            <person name="Goodner B."/>
            <person name="Hellner-Burris K."/>
            <person name="Hernandez J.A."/>
            <person name="Houmiel K."/>
            <person name="Imperial J."/>
            <person name="Kennedy C."/>
            <person name="Larson T.J."/>
            <person name="Latreille P."/>
            <person name="Ligon L.S."/>
            <person name="Lu J."/>
            <person name="Maerk M."/>
            <person name="Miller N.M."/>
            <person name="Norton S."/>
            <person name="O'Carroll I.P."/>
            <person name="Paulsen I."/>
            <person name="Raulfs E.C."/>
            <person name="Roemer R."/>
            <person name="Rosser J."/>
            <person name="Segura D."/>
            <person name="Slater S."/>
            <person name="Stricklin S.L."/>
            <person name="Studholme D.J."/>
            <person name="Sun J."/>
            <person name="Viana C.J."/>
            <person name="Wallin E."/>
            <person name="Wang B."/>
            <person name="Wheeler C."/>
            <person name="Zhu H."/>
            <person name="Dean D.R."/>
            <person name="Dixon R."/>
            <person name="Wood D."/>
        </authorList>
    </citation>
    <scope>NUCLEOTIDE SEQUENCE [LARGE SCALE GENOMIC DNA]</scope>
    <source>
        <strain evidence="2">DJ / ATCC BAA-1303</strain>
    </source>
</reference>
<evidence type="ECO:0000313" key="2">
    <source>
        <dbReference type="Proteomes" id="UP000002424"/>
    </source>
</evidence>
<dbReference type="EMBL" id="CP001157">
    <property type="protein sequence ID" value="ACO78880.1"/>
    <property type="molecule type" value="Genomic_DNA"/>
</dbReference>
<organism evidence="1 2">
    <name type="scientific">Azotobacter vinelandii (strain DJ / ATCC BAA-1303)</name>
    <dbReference type="NCBI Taxonomy" id="322710"/>
    <lineage>
        <taxon>Bacteria</taxon>
        <taxon>Pseudomonadati</taxon>
        <taxon>Pseudomonadota</taxon>
        <taxon>Gammaproteobacteria</taxon>
        <taxon>Pseudomonadales</taxon>
        <taxon>Pseudomonadaceae</taxon>
        <taxon>Azotobacter</taxon>
    </lineage>
</organism>
<dbReference type="AlphaFoldDB" id="C1DJW1"/>
<dbReference type="HOGENOM" id="CLU_3195593_0_0_6"/>
<sequence>MRFYWSLHLSDVCSGSEELRVWIDWCTPWILSAFNNENNYHYFLI</sequence>
<accession>C1DJW1</accession>
<name>C1DJW1_AZOVD</name>
<gene>
    <name evidence="1" type="ordered locus">Avin_27060</name>
</gene>
<proteinExistence type="predicted"/>
<dbReference type="EnsemblBacteria" id="ACO78880">
    <property type="protein sequence ID" value="ACO78880"/>
    <property type="gene ID" value="Avin_27060"/>
</dbReference>
<evidence type="ECO:0000313" key="1">
    <source>
        <dbReference type="EMBL" id="ACO78880.1"/>
    </source>
</evidence>
<dbReference type="Proteomes" id="UP000002424">
    <property type="component" value="Chromosome"/>
</dbReference>
<keyword evidence="2" id="KW-1185">Reference proteome</keyword>
<dbReference type="KEGG" id="avn:Avin_27060"/>
<protein>
    <submittedName>
        <fullName evidence="1">Uncharacterized protein</fullName>
    </submittedName>
</protein>